<dbReference type="InterPro" id="IPR003961">
    <property type="entry name" value="FN3_dom"/>
</dbReference>
<dbReference type="SUPFAM" id="SSF49265">
    <property type="entry name" value="Fibronectin type III"/>
    <property type="match status" value="1"/>
</dbReference>
<gene>
    <name evidence="3" type="ordered locus">Marpi_0338</name>
</gene>
<dbReference type="KEGG" id="mpz:Marpi_0338"/>
<evidence type="ECO:0000256" key="1">
    <source>
        <dbReference type="SAM" id="Coils"/>
    </source>
</evidence>
<dbReference type="PROSITE" id="PS50853">
    <property type="entry name" value="FN3"/>
    <property type="match status" value="1"/>
</dbReference>
<dbReference type="PANTHER" id="PTHR37320:SF1">
    <property type="entry name" value="RHOPTRY SURFACE PROTEIN CERLI2"/>
    <property type="match status" value="1"/>
</dbReference>
<feature type="domain" description="Fibronectin type-III" evidence="2">
    <location>
        <begin position="637"/>
        <end position="729"/>
    </location>
</feature>
<dbReference type="OrthoDB" id="39703at2"/>
<proteinExistence type="predicted"/>
<keyword evidence="1" id="KW-0175">Coiled coil</keyword>
<dbReference type="Gene3D" id="2.60.40.10">
    <property type="entry name" value="Immunoglobulins"/>
    <property type="match status" value="2"/>
</dbReference>
<dbReference type="STRING" id="443254.Marpi_0338"/>
<dbReference type="Proteomes" id="UP000007161">
    <property type="component" value="Chromosome"/>
</dbReference>
<dbReference type="RefSeq" id="WP_014295860.1">
    <property type="nucleotide sequence ID" value="NC_016751.1"/>
</dbReference>
<sequence length="1336" mass="146702">MFEPLSIDQSYLQYIRDPTRYKKILFYAKIDGQNWYDLSNYVQKITTTNRIQLLSKPAFDEAKITVANLNNEFTPTQYNDTFDPVNGKINGTVNDNYLNKIWEVKILVRVDNGTSHIDVPIFYGWKLQQGIAEKHKKAEIAIKDLLWITSQKKLEYPLLYTAMKPNEIIADLLTRAGIDSSYHDFQSLTTTFDVFIAGQDKTYWQVIQEIVNATQGRLSVSPEGKVKYRTRIENFTEPATALNIDENNFANYELTKDKKYNRIVVESEGYEIGATNTELLIDTKLQGDNAIISAGKQATFELEYTSDYGKDFDTYVTLTVYEGDTIVEDKGSFQQGDDNGLIRVDELTAYPEKLVLKITNLSSSVDYRIDYVGFKGRPIKKISLDNVVLPNTTNEPDSELKIKSYYSNQSMLSNIADVAQSNSEKEIHFNLRMNEFYPDIYAGNLIDVSLAPKGIANGIFIINKVNHKLTPSKFETVIDITEWKNIAFDINNKIITKSIKSDAVVKPPEQTQIEEIQGQVQALQTQTDEVDNRTSYLDGKAPATPLNLSLTTINENGLSFIKASWDANTESDLIGYEFAWGYDGIHWDNQIISDTLIKIEVTGNKTIYAKVRALDAEGKKSNWSSVKNITSAKDETPPAVPTGLTATGLFQKIQVSWNANSEEDFKEYELQVATDSEFTQNVITIKVSATQFTYAGNTNTTYYFRIRAIDESGNISNWSASVSATTAKVYDEDLESQRLNDAEANIAQNQADINTLNNTTIPNLQTDITNNQNEIDNLNNNVIPDLNDKLSYKALALPAGAIAYWTNSLLDEINNLKPVGYDYVNLDSIIQVVEDNIPNGTITETKIADDSISTPKLKANSISSDKIIAGAITTEKIATGAVTANEIAANSISAIHIQTDAITSDKISAGAITADKIASNAITTDKLDANAVTTDKIAANAITANEIATGAITTEKISAGAVTANEIATGAITADKIAASAITADKVGTNEIITNAANITTGVIQEAHIKDASIAEAKIKDAAITNAKIADLAVDDAKIASIDASKIKTGYLDAERIAAGTITADKLIMQPAFSVPPGAIAYFTNSLVDEINQITPVGYDEVNLAPTITLTPDNAPKNSIVADLLAADKVYANHISVNELSALTANVGTLTAGVLQNSSGETKLDLTNGTLQLGYSGSDDSKYFKYDGSNIEIKGATLRLSSEYGEIIFEDSGWEIYDGAIGGKGASLYFYHAGKNRSIRFISNPDYMGISASWYFLQFKSLDFVIHGYTWYGANYYDLLAIYQSAENPYLSSYFPIKVGRMDTGDLNTCPVGTIAEYNGYLYVKTSNGVKKIATI</sequence>
<protein>
    <recommendedName>
        <fullName evidence="2">Fibronectin type-III domain-containing protein</fullName>
    </recommendedName>
</protein>
<name>H2J4D3_MARPK</name>
<dbReference type="eggNOG" id="COG4733">
    <property type="taxonomic scope" value="Bacteria"/>
</dbReference>
<dbReference type="PANTHER" id="PTHR37320">
    <property type="entry name" value="AG-1 BLOOD STAGE MEMBRANE PROTEIN HOMOLOGUE"/>
    <property type="match status" value="1"/>
</dbReference>
<evidence type="ECO:0000259" key="2">
    <source>
        <dbReference type="PROSITE" id="PS50853"/>
    </source>
</evidence>
<evidence type="ECO:0000313" key="3">
    <source>
        <dbReference type="EMBL" id="AEX84788.1"/>
    </source>
</evidence>
<dbReference type="HOGENOM" id="CLU_258693_0_0_0"/>
<reference evidence="3 4" key="1">
    <citation type="journal article" date="2012" name="J. Bacteriol.">
        <title>Complete Genome Sequence of the Thermophilic, Piezophilic, Heterotrophic Bacterium Marinitoga piezophila KA3.</title>
        <authorList>
            <person name="Lucas S."/>
            <person name="Han J."/>
            <person name="Lapidus A."/>
            <person name="Cheng J.F."/>
            <person name="Goodwin L.A."/>
            <person name="Pitluck S."/>
            <person name="Peters L."/>
            <person name="Mikhailova N."/>
            <person name="Teshima H."/>
            <person name="Detter J.C."/>
            <person name="Han C."/>
            <person name="Tapia R."/>
            <person name="Land M."/>
            <person name="Hauser L."/>
            <person name="Kyrpides N.C."/>
            <person name="Ivanova N."/>
            <person name="Pagani I."/>
            <person name="Vannier P."/>
            <person name="Oger P."/>
            <person name="Bartlett D.H."/>
            <person name="Noll K.M."/>
            <person name="Woyke T."/>
            <person name="Jebbar M."/>
        </authorList>
    </citation>
    <scope>NUCLEOTIDE SEQUENCE [LARGE SCALE GENOMIC DNA]</scope>
    <source>
        <strain evidence="4">DSM 14283 / JCM 11233 / KA3</strain>
    </source>
</reference>
<reference evidence="4" key="2">
    <citation type="submission" date="2012-01" db="EMBL/GenBank/DDBJ databases">
        <title>Complete sequence of chromosome of Marinitoga piezophila KA3.</title>
        <authorList>
            <person name="Lucas S."/>
            <person name="Han J."/>
            <person name="Lapidus A."/>
            <person name="Cheng J.-F."/>
            <person name="Goodwin L."/>
            <person name="Pitluck S."/>
            <person name="Peters L."/>
            <person name="Mikhailova N."/>
            <person name="Teshima H."/>
            <person name="Detter J.C."/>
            <person name="Han C."/>
            <person name="Tapia R."/>
            <person name="Land M."/>
            <person name="Hauser L."/>
            <person name="Kyrpides N."/>
            <person name="Ivanova N."/>
            <person name="Pagani I."/>
            <person name="Jebbar M."/>
            <person name="Vannier P."/>
            <person name="Oger P."/>
            <person name="Cario A."/>
            <person name="Bartlett D."/>
            <person name="Noll K.M."/>
            <person name="Woyke T."/>
        </authorList>
    </citation>
    <scope>NUCLEOTIDE SEQUENCE [LARGE SCALE GENOMIC DNA]</scope>
    <source>
        <strain evidence="4">DSM 14283 / JCM 11233 / KA3</strain>
    </source>
</reference>
<dbReference type="CDD" id="cd00063">
    <property type="entry name" value="FN3"/>
    <property type="match status" value="1"/>
</dbReference>
<feature type="coiled-coil region" evidence="1">
    <location>
        <begin position="739"/>
        <end position="781"/>
    </location>
</feature>
<organism evidence="3 4">
    <name type="scientific">Marinitoga piezophila (strain DSM 14283 / JCM 11233 / KA3)</name>
    <dbReference type="NCBI Taxonomy" id="443254"/>
    <lineage>
        <taxon>Bacteria</taxon>
        <taxon>Thermotogati</taxon>
        <taxon>Thermotogota</taxon>
        <taxon>Thermotogae</taxon>
        <taxon>Petrotogales</taxon>
        <taxon>Petrotogaceae</taxon>
        <taxon>Marinitoga</taxon>
    </lineage>
</organism>
<dbReference type="InterPro" id="IPR013783">
    <property type="entry name" value="Ig-like_fold"/>
</dbReference>
<accession>H2J4D3</accession>
<dbReference type="InterPro" id="IPR036116">
    <property type="entry name" value="FN3_sf"/>
</dbReference>
<dbReference type="EMBL" id="CP003257">
    <property type="protein sequence ID" value="AEX84788.1"/>
    <property type="molecule type" value="Genomic_DNA"/>
</dbReference>
<keyword evidence="4" id="KW-1185">Reference proteome</keyword>
<evidence type="ECO:0000313" key="4">
    <source>
        <dbReference type="Proteomes" id="UP000007161"/>
    </source>
</evidence>
<dbReference type="eggNOG" id="COG3500">
    <property type="taxonomic scope" value="Bacteria"/>
</dbReference>
<dbReference type="InterPro" id="IPR053336">
    <property type="entry name" value="Rhoptry_Surface_Assoc"/>
</dbReference>